<organism evidence="6 7">
    <name type="scientific">Fibrisoma montanum</name>
    <dbReference type="NCBI Taxonomy" id="2305895"/>
    <lineage>
        <taxon>Bacteria</taxon>
        <taxon>Pseudomonadati</taxon>
        <taxon>Bacteroidota</taxon>
        <taxon>Cytophagia</taxon>
        <taxon>Cytophagales</taxon>
        <taxon>Spirosomataceae</taxon>
        <taxon>Fibrisoma</taxon>
    </lineage>
</organism>
<dbReference type="InterPro" id="IPR013783">
    <property type="entry name" value="Ig-like_fold"/>
</dbReference>
<protein>
    <submittedName>
        <fullName evidence="6">DUF11 domain-containing protein</fullName>
    </submittedName>
</protein>
<dbReference type="GO" id="GO:0005576">
    <property type="term" value="C:extracellular region"/>
    <property type="evidence" value="ECO:0007669"/>
    <property type="project" value="UniProtKB-SubCell"/>
</dbReference>
<dbReference type="SUPFAM" id="SSF117074">
    <property type="entry name" value="Hypothetical protein PA1324"/>
    <property type="match status" value="2"/>
</dbReference>
<keyword evidence="3" id="KW-0732">Signal</keyword>
<sequence length="3040" mass="313761">MVSNITLTSGQSLTTVDAGFAPLTASLGDLVFEDSNANGQQDLGEAGVPNVTVSLYNALTNAIVSTTVTNGAGTYLFTDLQPGQYYIVFDTASLPQGFVLTQANVGNDTTDSDAGVDGRTGSYTLVANQSNLTVDAGIIPAPVFDLALTKVVSTTAGILPGGSVSFVLTVANQGNQPAYRVQVTDRLPDGMSLTAGGSFTAGAGNTAVASVAGPILPGSSVSLTLTAQISATFVGSSLTNVAELTSADNDTIAGNAPPTDVDSDFDNNDAGEDDQDAVVVPIGQFASLGDFVWYDNNGNGQQDTGEPGVQGVSVSLYNAITNAVISTTATDANGKYLFSGLQPGQYYVVFGTATLPTGYTLTSPNQGPDATDSDADLVTGRTQTYTLVAGQSDLTVDAGVKLVPIFDLALVKQLAASQPQPIRAGDTLTYSIRVINQGNVPAYRVQVTDYIPASLTLADADWTAGPNNTASLTLAGPLAAGRDTTVNITLILDPDFTGTSVSNVAEITQADDDTILDDLPPQDNDSTPGNDVDNEDDQSTSPIVITPEQCTNPATVSVGPNKAICAGEVVSLTATIGGSATSVTWTSNGTGTFSSPTSLTTTYTPSAADSANGMVMITATTNDPAGVCNAAIASLMLQINKRPDAPVGVACDDSLICQGSSTKLIAFAPGSRINWYDQTGKLVGSTESAGKLVVTPTTTTVYFAEAVSLATGCTSATRSSVTVTVGQCLADLAVVKQIVTPGPYQLGQKVTYSVMVKNNGPVAASNVIVTDKLPAALTFVTSTAGAQYNPATGVWTVGTLNAGSDRSLLLEATINAGGPIRNLATVSSPDNDLNIIENDTSSVTINPAACTVQPPVIACATTEICKGGRATLTAGNCAGTVRWSDGQTGATINVTPTVTTAYSASCVVGQCISAASNTITIRVLDPQVPTITASTETVCPGGAVVLTATGCEGGTIIWSEGSQTGASITVNPTTKTTYTAQCRLNNCVSAPAQKVINVGNLPTPTVVCSATAVCPGETLTLTVNNCEGTPLWSTGDTTASIVVTPTVGNNSYTVICKKGTCVSPRSKVYTIGIITPKVPTITASADSVCVGAKVVLTAVGCEGTVLWSNQQTGASITVYPQSNISYYAQCRVNECLSDPSKSLPITVLTPSAPIISANKTLICSGEKVTLTAEGCDGTVRWNVDNKIGASIDIYPGETKEYFATCQVGACNSEASNKVRVTVNTTGTPPTVTASSTSACNGQVVSLTATGCTGTVQWSDGQTGPVVSVTATINNSEFYAICKPTGAQCGSGKSNTIKINVTPTPTPSVVCSTDTICPGEEVTLTVTNCQGTPMWSTGELTRTITVTPNVTTSYTVYCKDGFCTSDTSQTYTITVIPVPVPVVSASKTEYTPGDTITLSATGCTGGVILWSSNGLNGSNRGASIQVIPEGTQTYYAQCQVNNCLSDPSVRVTIRQQGDCTADAGTLVAANPGVCASDGKPVMIAATPNGGLVVPNSFTTVFVLTKGTNQVIEQTSLEPKFTVPGQAADYTIHTLVYNASPSDKNYLDLSLIKPGLTTAEDVLTLIADKQICADLDTTGAKVRVNFVAPPVVTPSQPFTVCYGTTVTFRADGCENGIVKWSDGSEGAVIQKTVYSDVWVMATCTINGCTSQYSNMGDAILGTPAVPTVVCNKPTICANESATLTARGCDGGRLLWSTGDTTASITVSPTADTEYRVQCIVGQCASDFSPVCTVKVGLPNAPTIAIAGSPNVASTTVCFGSPITLVAQGCPSGSYVTWSNNQVGASITVSPAMSTTLMAFCCTSNNCKSGASNAISLAVGPKVPVPQAIDKTNTCPFNTVDLTTAVGKPLTSGGAFEFYTSEALTPESRVLNPGAVGTGTYYVVERSVTGCLSLPAMIHVQITPCTEVTPCNSTNPATASAGADATLCAAKTYKLAGVMGGAGKIAHWTTSGTGTFDNAYSPTATYTASVEDVMAGKVTLTMSVSTNNASCPVATDQMVLTINGSKTVPLVKVVGSPVLCYGDSVILEAPAGAAGYLWSNKATTQRIVVKSSGDYSVQLMDQGGCSSVPSADVAVNVAASMPAPLAVNLRNTCPANQVNLANAISTTATGSTYEYRIGASLTSDVVMRPDSVGAGTYYVFQKTETGCYSAPAKVEVRIINCAADTVSTDVSITKLADKQAVTFGETVTYTLLVKNEGAKTAKNIDVRDVLPTGLEVGWIGGPASGYTISGGVITARIDSLQPGASDTITFRAQVRAKGQIVNTAEITYLDQTDTNLTNNTSSVTVTDTSASAPSYIGLAKAVVGTPMADSDSSFRVTYAFKVTNYGADTLHHVKVTDDLAYSFRINKVDSVGIRINDPASTLVANATFTGTDPTVNMLEPSSYLLPGSTQTFFLDVKVKRIAGDTTRAFDNYAYACAMSDTTKVEDLSTNGGDADPDGDGNPTNNTSPASFTLLIPQSGPSIGVALAVVKVEKQADSSYNVTYKTTVRNFGDVPLYGVQLTDSLARAFTQPAAFSVVGSPVIRTGSNLVPNPGYNGVGEPNLLAPGSKLNVGELDSVLITVNIRPNGNGGPFYTSVVAQGSVADSSQTVTDLSNNGINPFPAGSVMTAVRFDLPDALLGVAKAVGKPILVENGVYDVPYTITLKNCGTVDLRKIQVVDNLSQTFGNGALIVSNQISVSAGMGLTADFNYTGQGLITKMLIDSTSTLTAGASRSLNFMVRVDVRSASTLTFYNTAYATAETGDGTMVSDTSTVGNNYDPDNDLDPRNNSVPTPVSLDNLTTDARIGVAMAVRDTVRQSDGSYRVVYQIVVKNFGPETLTHVTLSDTLQKVFNSTTGASYTIIGAPVIISTGSALKVNPAFDGSGDSRLVLGDSTSTLAAGKVDTLLLTLNVTTDGRTTTFLNSVYARANAKAGTVMDVSTNGLEPDLNGNSDPTDVNEGEATPLILPAVFSTVFIPEGFSPNGDGINDQFVIRGTTGLTVSLEVFNRWGHSVYRNDDYQNDWDGKPNTGVLVNADANGLPDGTYYYVVKLSDGRKFVRFMTINR</sequence>
<evidence type="ECO:0000259" key="5">
    <source>
        <dbReference type="PROSITE" id="PS50835"/>
    </source>
</evidence>
<feature type="compositionally biased region" description="Low complexity" evidence="4">
    <location>
        <begin position="2426"/>
        <end position="2443"/>
    </location>
</feature>
<evidence type="ECO:0000313" key="7">
    <source>
        <dbReference type="Proteomes" id="UP000283523"/>
    </source>
</evidence>
<dbReference type="Pfam" id="PF13585">
    <property type="entry name" value="CHU_C"/>
    <property type="match status" value="1"/>
</dbReference>
<evidence type="ECO:0000256" key="2">
    <source>
        <dbReference type="ARBA" id="ARBA00022525"/>
    </source>
</evidence>
<dbReference type="Gene3D" id="2.60.40.10">
    <property type="entry name" value="Immunoglobulins"/>
    <property type="match status" value="5"/>
</dbReference>
<gene>
    <name evidence="6" type="ORF">DYU11_26955</name>
</gene>
<dbReference type="PROSITE" id="PS50835">
    <property type="entry name" value="IG_LIKE"/>
    <property type="match status" value="1"/>
</dbReference>
<dbReference type="InterPro" id="IPR044023">
    <property type="entry name" value="Ig_7"/>
</dbReference>
<dbReference type="EMBL" id="QXED01000009">
    <property type="protein sequence ID" value="RIV19130.1"/>
    <property type="molecule type" value="Genomic_DNA"/>
</dbReference>
<feature type="region of interest" description="Disordered" evidence="4">
    <location>
        <begin position="509"/>
        <end position="545"/>
    </location>
</feature>
<reference evidence="6 7" key="1">
    <citation type="submission" date="2018-08" db="EMBL/GenBank/DDBJ databases">
        <title>Fibrisoma montanum sp. nov., isolated from Danxia mountain soil.</title>
        <authorList>
            <person name="Huang Y."/>
        </authorList>
    </citation>
    <scope>NUCLEOTIDE SEQUENCE [LARGE SCALE GENOMIC DNA]</scope>
    <source>
        <strain evidence="6 7">HYT19</strain>
    </source>
</reference>
<accession>A0A418M0G5</accession>
<name>A0A418M0G5_9BACT</name>
<evidence type="ECO:0000256" key="3">
    <source>
        <dbReference type="ARBA" id="ARBA00022729"/>
    </source>
</evidence>
<evidence type="ECO:0000256" key="4">
    <source>
        <dbReference type="SAM" id="MobiDB-lite"/>
    </source>
</evidence>
<dbReference type="InterPro" id="IPR051172">
    <property type="entry name" value="Chlamydia_OmcB"/>
</dbReference>
<feature type="region of interest" description="Disordered" evidence="4">
    <location>
        <begin position="2422"/>
        <end position="2447"/>
    </location>
</feature>
<dbReference type="Pfam" id="PF01345">
    <property type="entry name" value="DUF11"/>
    <property type="match status" value="4"/>
</dbReference>
<comment type="subcellular location">
    <subcellularLocation>
        <location evidence="1">Secreted</location>
    </subcellularLocation>
</comment>
<feature type="domain" description="Ig-like" evidence="5">
    <location>
        <begin position="553"/>
        <end position="638"/>
    </location>
</feature>
<dbReference type="InterPro" id="IPR001434">
    <property type="entry name" value="OmcB-like_DUF11"/>
</dbReference>
<dbReference type="Proteomes" id="UP000283523">
    <property type="component" value="Unassembled WGS sequence"/>
</dbReference>
<dbReference type="InterPro" id="IPR047589">
    <property type="entry name" value="DUF11_rpt"/>
</dbReference>
<dbReference type="PANTHER" id="PTHR34819">
    <property type="entry name" value="LARGE CYSTEINE-RICH PERIPLASMIC PROTEIN OMCB"/>
    <property type="match status" value="1"/>
</dbReference>
<evidence type="ECO:0000256" key="1">
    <source>
        <dbReference type="ARBA" id="ARBA00004613"/>
    </source>
</evidence>
<dbReference type="InterPro" id="IPR026341">
    <property type="entry name" value="T9SS_type_B"/>
</dbReference>
<dbReference type="NCBIfam" id="TIGR04131">
    <property type="entry name" value="Bac_Flav_CTERM"/>
    <property type="match status" value="1"/>
</dbReference>
<comment type="caution">
    <text evidence="6">The sequence shown here is derived from an EMBL/GenBank/DDBJ whole genome shotgun (WGS) entry which is preliminary data.</text>
</comment>
<dbReference type="InterPro" id="IPR007110">
    <property type="entry name" value="Ig-like_dom"/>
</dbReference>
<dbReference type="InterPro" id="IPR033764">
    <property type="entry name" value="Sdr_B"/>
</dbReference>
<evidence type="ECO:0000313" key="6">
    <source>
        <dbReference type="EMBL" id="RIV19130.1"/>
    </source>
</evidence>
<dbReference type="Pfam" id="PF17210">
    <property type="entry name" value="SdrD_B"/>
    <property type="match status" value="2"/>
</dbReference>
<dbReference type="Pfam" id="PF19081">
    <property type="entry name" value="Ig_7"/>
    <property type="match status" value="1"/>
</dbReference>
<feature type="region of interest" description="Disordered" evidence="4">
    <location>
        <begin position="2743"/>
        <end position="2763"/>
    </location>
</feature>
<keyword evidence="7" id="KW-1185">Reference proteome</keyword>
<dbReference type="NCBIfam" id="TIGR01451">
    <property type="entry name" value="B_ant_repeat"/>
    <property type="match status" value="4"/>
</dbReference>
<keyword evidence="2" id="KW-0964">Secreted</keyword>
<proteinExistence type="predicted"/>
<dbReference type="PANTHER" id="PTHR34819:SF3">
    <property type="entry name" value="CELL SURFACE PROTEIN"/>
    <property type="match status" value="1"/>
</dbReference>